<dbReference type="AlphaFoldDB" id="A0A5C6EJZ7"/>
<comment type="caution">
    <text evidence="1">The sequence shown here is derived from an EMBL/GenBank/DDBJ whole genome shotgun (WGS) entry which is preliminary data.</text>
</comment>
<reference evidence="1 2" key="1">
    <citation type="submission" date="2019-02" db="EMBL/GenBank/DDBJ databases">
        <title>Deep-cultivation of Planctomycetes and their phenomic and genomic characterization uncovers novel biology.</title>
        <authorList>
            <person name="Wiegand S."/>
            <person name="Jogler M."/>
            <person name="Boedeker C."/>
            <person name="Pinto D."/>
            <person name="Vollmers J."/>
            <person name="Rivas-Marin E."/>
            <person name="Kohn T."/>
            <person name="Peeters S.H."/>
            <person name="Heuer A."/>
            <person name="Rast P."/>
            <person name="Oberbeckmann S."/>
            <person name="Bunk B."/>
            <person name="Jeske O."/>
            <person name="Meyerdierks A."/>
            <person name="Storesund J.E."/>
            <person name="Kallscheuer N."/>
            <person name="Luecker S."/>
            <person name="Lage O.M."/>
            <person name="Pohl T."/>
            <person name="Merkel B.J."/>
            <person name="Hornburger P."/>
            <person name="Mueller R.-W."/>
            <person name="Bruemmer F."/>
            <person name="Labrenz M."/>
            <person name="Spormann A.M."/>
            <person name="Op Den Camp H."/>
            <person name="Overmann J."/>
            <person name="Amann R."/>
            <person name="Jetten M.S.M."/>
            <person name="Mascher T."/>
            <person name="Medema M.H."/>
            <person name="Devos D.P."/>
            <person name="Kaster A.-K."/>
            <person name="Ovreas L."/>
            <person name="Rohde M."/>
            <person name="Galperin M.Y."/>
            <person name="Jogler C."/>
        </authorList>
    </citation>
    <scope>NUCLEOTIDE SEQUENCE [LARGE SCALE GENOMIC DNA]</scope>
    <source>
        <strain evidence="1 2">Poly51</strain>
    </source>
</reference>
<evidence type="ECO:0000313" key="1">
    <source>
        <dbReference type="EMBL" id="TWU48735.1"/>
    </source>
</evidence>
<dbReference type="EMBL" id="SJPW01000006">
    <property type="protein sequence ID" value="TWU48735.1"/>
    <property type="molecule type" value="Genomic_DNA"/>
</dbReference>
<proteinExistence type="predicted"/>
<sequence>MQKNRQAAYDSAKPLQAQRQFEALDSLLCAGKNGRTRYELAVDTGILYQSIKSVALALLRDGLVEENGEVWVAYSHENLHRVVSRVCVATEI</sequence>
<name>A0A5C6EJZ7_9BACT</name>
<dbReference type="Proteomes" id="UP000318288">
    <property type="component" value="Unassembled WGS sequence"/>
</dbReference>
<keyword evidence="2" id="KW-1185">Reference proteome</keyword>
<organism evidence="1 2">
    <name type="scientific">Rubripirellula tenax</name>
    <dbReference type="NCBI Taxonomy" id="2528015"/>
    <lineage>
        <taxon>Bacteria</taxon>
        <taxon>Pseudomonadati</taxon>
        <taxon>Planctomycetota</taxon>
        <taxon>Planctomycetia</taxon>
        <taxon>Pirellulales</taxon>
        <taxon>Pirellulaceae</taxon>
        <taxon>Rubripirellula</taxon>
    </lineage>
</organism>
<gene>
    <name evidence="1" type="ORF">Poly51_46380</name>
</gene>
<evidence type="ECO:0000313" key="2">
    <source>
        <dbReference type="Proteomes" id="UP000318288"/>
    </source>
</evidence>
<accession>A0A5C6EJZ7</accession>
<protein>
    <submittedName>
        <fullName evidence="1">Uncharacterized protein</fullName>
    </submittedName>
</protein>